<dbReference type="EMBL" id="LR824010">
    <property type="protein sequence ID" value="CAH0625272.1"/>
    <property type="molecule type" value="Genomic_DNA"/>
</dbReference>
<keyword evidence="1" id="KW-0472">Membrane</keyword>
<dbReference type="Proteomes" id="UP001154114">
    <property type="component" value="Chromosome 7"/>
</dbReference>
<evidence type="ECO:0000313" key="3">
    <source>
        <dbReference type="Proteomes" id="UP001154114"/>
    </source>
</evidence>
<proteinExistence type="predicted"/>
<reference evidence="2" key="1">
    <citation type="submission" date="2021-12" db="EMBL/GenBank/DDBJ databases">
        <authorList>
            <person name="King R."/>
        </authorList>
    </citation>
    <scope>NUCLEOTIDE SEQUENCE</scope>
</reference>
<keyword evidence="3" id="KW-1185">Reference proteome</keyword>
<feature type="transmembrane region" description="Helical" evidence="1">
    <location>
        <begin position="21"/>
        <end position="45"/>
    </location>
</feature>
<protein>
    <submittedName>
        <fullName evidence="2">Uncharacterized protein</fullName>
    </submittedName>
</protein>
<organism evidence="2 3">
    <name type="scientific">Chrysodeixis includens</name>
    <name type="common">Soybean looper</name>
    <name type="synonym">Pseudoplusia includens</name>
    <dbReference type="NCBI Taxonomy" id="689277"/>
    <lineage>
        <taxon>Eukaryota</taxon>
        <taxon>Metazoa</taxon>
        <taxon>Ecdysozoa</taxon>
        <taxon>Arthropoda</taxon>
        <taxon>Hexapoda</taxon>
        <taxon>Insecta</taxon>
        <taxon>Pterygota</taxon>
        <taxon>Neoptera</taxon>
        <taxon>Endopterygota</taxon>
        <taxon>Lepidoptera</taxon>
        <taxon>Glossata</taxon>
        <taxon>Ditrysia</taxon>
        <taxon>Noctuoidea</taxon>
        <taxon>Noctuidae</taxon>
        <taxon>Plusiinae</taxon>
        <taxon>Chrysodeixis</taxon>
    </lineage>
</organism>
<evidence type="ECO:0000313" key="2">
    <source>
        <dbReference type="EMBL" id="CAH0625272.1"/>
    </source>
</evidence>
<feature type="transmembrane region" description="Helical" evidence="1">
    <location>
        <begin position="65"/>
        <end position="86"/>
    </location>
</feature>
<dbReference type="OrthoDB" id="7461624at2759"/>
<feature type="transmembrane region" description="Helical" evidence="1">
    <location>
        <begin position="134"/>
        <end position="155"/>
    </location>
</feature>
<gene>
    <name evidence="2" type="ORF">CINC_LOCUS11904</name>
</gene>
<accession>A0A9P0G0L5</accession>
<sequence length="205" mass="23626">MRTELPEFKRCCFCVPLRYGLLTWGYLKLLSTCLLLLTYIGALYVTVRRVVSDPIAVYYYEEITVFSIVIVVLTIDASLTTVFIVGGHQKNSKLLRVFYIYGIVILVLLFIMLSIMIVPMLFEDSFTPSHIKMYIIDMSGILIEILLQIYFLLLLRSEIVKLNANCEFRFVNNAAQGECVMKYKDNLDDKAVDEELKKEIFVSIS</sequence>
<dbReference type="AlphaFoldDB" id="A0A9P0G0L5"/>
<feature type="transmembrane region" description="Helical" evidence="1">
    <location>
        <begin position="98"/>
        <end position="122"/>
    </location>
</feature>
<keyword evidence="1" id="KW-1133">Transmembrane helix</keyword>
<name>A0A9P0G0L5_CHRIL</name>
<evidence type="ECO:0000256" key="1">
    <source>
        <dbReference type="SAM" id="Phobius"/>
    </source>
</evidence>
<keyword evidence="1" id="KW-0812">Transmembrane</keyword>